<dbReference type="PANTHER" id="PTHR11474:SF32">
    <property type="entry name" value="TYROSINASE"/>
    <property type="match status" value="1"/>
</dbReference>
<dbReference type="Pfam" id="PF00264">
    <property type="entry name" value="Tyrosinase"/>
    <property type="match status" value="1"/>
</dbReference>
<reference evidence="8" key="1">
    <citation type="journal article" date="2023" name="Mol. Phylogenet. Evol.">
        <title>Genome-scale phylogeny and comparative genomics of the fungal order Sordariales.</title>
        <authorList>
            <person name="Hensen N."/>
            <person name="Bonometti L."/>
            <person name="Westerberg I."/>
            <person name="Brannstrom I.O."/>
            <person name="Guillou S."/>
            <person name="Cros-Aarteil S."/>
            <person name="Calhoun S."/>
            <person name="Haridas S."/>
            <person name="Kuo A."/>
            <person name="Mondo S."/>
            <person name="Pangilinan J."/>
            <person name="Riley R."/>
            <person name="LaButti K."/>
            <person name="Andreopoulos B."/>
            <person name="Lipzen A."/>
            <person name="Chen C."/>
            <person name="Yan M."/>
            <person name="Daum C."/>
            <person name="Ng V."/>
            <person name="Clum A."/>
            <person name="Steindorff A."/>
            <person name="Ohm R.A."/>
            <person name="Martin F."/>
            <person name="Silar P."/>
            <person name="Natvig D.O."/>
            <person name="Lalanne C."/>
            <person name="Gautier V."/>
            <person name="Ament-Velasquez S.L."/>
            <person name="Kruys A."/>
            <person name="Hutchinson M.I."/>
            <person name="Powell A.J."/>
            <person name="Barry K."/>
            <person name="Miller A.N."/>
            <person name="Grigoriev I.V."/>
            <person name="Debuchy R."/>
            <person name="Gladieux P."/>
            <person name="Hiltunen Thoren M."/>
            <person name="Johannesson H."/>
        </authorList>
    </citation>
    <scope>NUCLEOTIDE SEQUENCE</scope>
    <source>
        <strain evidence="8">CBS 508.74</strain>
    </source>
</reference>
<organism evidence="8 9">
    <name type="scientific">Canariomyces notabilis</name>
    <dbReference type="NCBI Taxonomy" id="2074819"/>
    <lineage>
        <taxon>Eukaryota</taxon>
        <taxon>Fungi</taxon>
        <taxon>Dikarya</taxon>
        <taxon>Ascomycota</taxon>
        <taxon>Pezizomycotina</taxon>
        <taxon>Sordariomycetes</taxon>
        <taxon>Sordariomycetidae</taxon>
        <taxon>Sordariales</taxon>
        <taxon>Chaetomiaceae</taxon>
        <taxon>Canariomyces</taxon>
    </lineage>
</organism>
<dbReference type="RefSeq" id="XP_064673904.1">
    <property type="nucleotide sequence ID" value="XM_064812896.1"/>
</dbReference>
<dbReference type="PANTHER" id="PTHR11474">
    <property type="entry name" value="TYROSINASE FAMILY MEMBER"/>
    <property type="match status" value="1"/>
</dbReference>
<gene>
    <name evidence="8" type="ORF">N656DRAFT_745247</name>
</gene>
<evidence type="ECO:0000259" key="7">
    <source>
        <dbReference type="PROSITE" id="PS00498"/>
    </source>
</evidence>
<dbReference type="InterPro" id="IPR050316">
    <property type="entry name" value="Tyrosinase/Hemocyanin"/>
</dbReference>
<dbReference type="InterPro" id="IPR002227">
    <property type="entry name" value="Tyrosinase_Cu-bd"/>
</dbReference>
<dbReference type="InterPro" id="IPR008922">
    <property type="entry name" value="Di-copper_centre_dom_sf"/>
</dbReference>
<keyword evidence="4" id="KW-0503">Monooxygenase</keyword>
<dbReference type="EMBL" id="MU853333">
    <property type="protein sequence ID" value="KAK4116334.1"/>
    <property type="molecule type" value="Genomic_DNA"/>
</dbReference>
<dbReference type="SUPFAM" id="SSF48056">
    <property type="entry name" value="Di-copper centre-containing domain"/>
    <property type="match status" value="1"/>
</dbReference>
<comment type="cofactor">
    <cofactor evidence="1">
        <name>Cu(2+)</name>
        <dbReference type="ChEBI" id="CHEBI:29036"/>
    </cofactor>
</comment>
<name>A0AAN6YXA8_9PEZI</name>
<dbReference type="GO" id="GO:0004497">
    <property type="term" value="F:monooxygenase activity"/>
    <property type="evidence" value="ECO:0007669"/>
    <property type="project" value="UniProtKB-KW"/>
</dbReference>
<keyword evidence="3" id="KW-0560">Oxidoreductase</keyword>
<feature type="domain" description="Tyrosinase copper-binding" evidence="6">
    <location>
        <begin position="123"/>
        <end position="140"/>
    </location>
</feature>
<dbReference type="InterPro" id="IPR041640">
    <property type="entry name" value="Tyrosinase_C"/>
</dbReference>
<dbReference type="PROSITE" id="PS00497">
    <property type="entry name" value="TYROSINASE_1"/>
    <property type="match status" value="1"/>
</dbReference>
<protein>
    <submittedName>
        <fullName evidence="8">Di-copper centre-containing protein</fullName>
    </submittedName>
</protein>
<evidence type="ECO:0000256" key="1">
    <source>
        <dbReference type="ARBA" id="ARBA00001973"/>
    </source>
</evidence>
<evidence type="ECO:0000256" key="4">
    <source>
        <dbReference type="ARBA" id="ARBA00023033"/>
    </source>
</evidence>
<dbReference type="GeneID" id="89937021"/>
<evidence type="ECO:0000313" key="9">
    <source>
        <dbReference type="Proteomes" id="UP001302812"/>
    </source>
</evidence>
<dbReference type="Proteomes" id="UP001302812">
    <property type="component" value="Unassembled WGS sequence"/>
</dbReference>
<evidence type="ECO:0000259" key="6">
    <source>
        <dbReference type="PROSITE" id="PS00497"/>
    </source>
</evidence>
<feature type="signal peptide" evidence="5">
    <location>
        <begin position="1"/>
        <end position="22"/>
    </location>
</feature>
<dbReference type="AlphaFoldDB" id="A0AAN6YXA8"/>
<reference evidence="8" key="2">
    <citation type="submission" date="2023-05" db="EMBL/GenBank/DDBJ databases">
        <authorList>
            <consortium name="Lawrence Berkeley National Laboratory"/>
            <person name="Steindorff A."/>
            <person name="Hensen N."/>
            <person name="Bonometti L."/>
            <person name="Westerberg I."/>
            <person name="Brannstrom I.O."/>
            <person name="Guillou S."/>
            <person name="Cros-Aarteil S."/>
            <person name="Calhoun S."/>
            <person name="Haridas S."/>
            <person name="Kuo A."/>
            <person name="Mondo S."/>
            <person name="Pangilinan J."/>
            <person name="Riley R."/>
            <person name="Labutti K."/>
            <person name="Andreopoulos B."/>
            <person name="Lipzen A."/>
            <person name="Chen C."/>
            <person name="Yanf M."/>
            <person name="Daum C."/>
            <person name="Ng V."/>
            <person name="Clum A."/>
            <person name="Ohm R."/>
            <person name="Martin F."/>
            <person name="Silar P."/>
            <person name="Natvig D."/>
            <person name="Lalanne C."/>
            <person name="Gautier V."/>
            <person name="Ament-Velasquez S.L."/>
            <person name="Kruys A."/>
            <person name="Hutchinson M.I."/>
            <person name="Powell A.J."/>
            <person name="Barry K."/>
            <person name="Miller A.N."/>
            <person name="Grigoriev I.V."/>
            <person name="Debuchy R."/>
            <person name="Gladieux P."/>
            <person name="Thoren M.H."/>
            <person name="Johannesson H."/>
        </authorList>
    </citation>
    <scope>NUCLEOTIDE SEQUENCE</scope>
    <source>
        <strain evidence="8">CBS 508.74</strain>
    </source>
</reference>
<dbReference type="Gene3D" id="1.10.1280.10">
    <property type="entry name" value="Di-copper center containing domain from catechol oxidase"/>
    <property type="match status" value="1"/>
</dbReference>
<sequence length="636" mass="71575">MGRPRLSLVVPLLCLVQHLALGQFAGYNYGPDATIRIRRQISQPRREVVRENSDVRVRLEIRQLEQDSDVWTLYILGLSMMQYADMSLDTSWFGISGIHGMPHKSWGGVGPTPGNENTGYCTHFSILFPTWHRPYLVLYEQILQGLIQFIASLWPDGERQRFQEAALRFRIPYWDWAADPPSGQSVLPQSVAGSPFVDVDGPNGRQRIANPLFSFSFNPLSATGFTQPPWNQWPTTLRAPTNRGPNAQSDNALVASDLDRNRVSQMQRLYNLFSYYNDYIYLANEEWTPQLSNGSLESLESLHDTIHLLTGGQNARMGHMSYPPYAAFDPIFWLHHCMVDRIFALWQTLHPETWITPHRALQSTHTTSRGEIQDSQTALTPFYSSDNGTFWTSDGVRDHTRFGYTYPELLSESASRTEERQAAVRRAVNRLYGRQSPAVLFLSSTNLASQRARSGRLGGDATSLEMASLSRTTNERIFHGSNRYHEWTANIRVEKQACDGPFSILIFLGCPPDDPLDWMSSPSHIGTMGVWTAGKQDHGENGQMAMDGLYVSGTVPLTAALVQKIAAGELASLEPNEVEFYLKMKLEKRVLGPGGRVWDADKVKGLKIQIVSSLVKAPSREEELPVRASTIVHFDL</sequence>
<evidence type="ECO:0000256" key="3">
    <source>
        <dbReference type="ARBA" id="ARBA00023002"/>
    </source>
</evidence>
<evidence type="ECO:0000256" key="5">
    <source>
        <dbReference type="SAM" id="SignalP"/>
    </source>
</evidence>
<keyword evidence="2" id="KW-0479">Metal-binding</keyword>
<proteinExistence type="predicted"/>
<dbReference type="GO" id="GO:0046872">
    <property type="term" value="F:metal ion binding"/>
    <property type="evidence" value="ECO:0007669"/>
    <property type="project" value="UniProtKB-KW"/>
</dbReference>
<dbReference type="Gene3D" id="2.60.310.20">
    <property type="match status" value="1"/>
</dbReference>
<keyword evidence="5" id="KW-0732">Signal</keyword>
<evidence type="ECO:0000313" key="8">
    <source>
        <dbReference type="EMBL" id="KAK4116334.1"/>
    </source>
</evidence>
<keyword evidence="9" id="KW-1185">Reference proteome</keyword>
<accession>A0AAN6YXA8</accession>
<feature type="domain" description="Tyrosinase copper-binding" evidence="7">
    <location>
        <begin position="329"/>
        <end position="340"/>
    </location>
</feature>
<comment type="caution">
    <text evidence="8">The sequence shown here is derived from an EMBL/GenBank/DDBJ whole genome shotgun (WGS) entry which is preliminary data.</text>
</comment>
<dbReference type="PROSITE" id="PS00498">
    <property type="entry name" value="TYROSINASE_2"/>
    <property type="match status" value="1"/>
</dbReference>
<evidence type="ECO:0000256" key="2">
    <source>
        <dbReference type="ARBA" id="ARBA00022723"/>
    </source>
</evidence>
<dbReference type="PRINTS" id="PR00092">
    <property type="entry name" value="TYROSINASE"/>
</dbReference>
<dbReference type="Pfam" id="PF18132">
    <property type="entry name" value="Tyrosinase_C"/>
    <property type="match status" value="1"/>
</dbReference>
<feature type="chain" id="PRO_5042982352" evidence="5">
    <location>
        <begin position="23"/>
        <end position="636"/>
    </location>
</feature>